<dbReference type="EMBL" id="BAAADU010000002">
    <property type="protein sequence ID" value="GAA0656794.1"/>
    <property type="molecule type" value="Genomic_DNA"/>
</dbReference>
<feature type="compositionally biased region" description="Basic and acidic residues" evidence="3">
    <location>
        <begin position="41"/>
        <end position="58"/>
    </location>
</feature>
<dbReference type="SMART" id="SM00448">
    <property type="entry name" value="REC"/>
    <property type="match status" value="1"/>
</dbReference>
<dbReference type="AlphaFoldDB" id="A0AAV3T357"/>
<accession>A0AAV3T357</accession>
<organism evidence="5 6">
    <name type="scientific">Salarchaeum japonicum</name>
    <dbReference type="NCBI Taxonomy" id="555573"/>
    <lineage>
        <taxon>Archaea</taxon>
        <taxon>Methanobacteriati</taxon>
        <taxon>Methanobacteriota</taxon>
        <taxon>Stenosarchaea group</taxon>
        <taxon>Halobacteria</taxon>
        <taxon>Halobacteriales</taxon>
        <taxon>Halobacteriaceae</taxon>
    </lineage>
</organism>
<evidence type="ECO:0000256" key="1">
    <source>
        <dbReference type="ARBA" id="ARBA00022553"/>
    </source>
</evidence>
<dbReference type="InterPro" id="IPR050595">
    <property type="entry name" value="Bact_response_regulator"/>
</dbReference>
<dbReference type="Gene3D" id="3.40.50.2300">
    <property type="match status" value="1"/>
</dbReference>
<evidence type="ECO:0000313" key="5">
    <source>
        <dbReference type="EMBL" id="GAA0656794.1"/>
    </source>
</evidence>
<dbReference type="PANTHER" id="PTHR44591">
    <property type="entry name" value="STRESS RESPONSE REGULATOR PROTEIN 1"/>
    <property type="match status" value="1"/>
</dbReference>
<protein>
    <recommendedName>
        <fullName evidence="4">Response regulatory domain-containing protein</fullName>
    </recommendedName>
</protein>
<dbReference type="InterPro" id="IPR011006">
    <property type="entry name" value="CheY-like_superfamily"/>
</dbReference>
<keyword evidence="6" id="KW-1185">Reference proteome</keyword>
<evidence type="ECO:0000256" key="3">
    <source>
        <dbReference type="SAM" id="MobiDB-lite"/>
    </source>
</evidence>
<keyword evidence="1 2" id="KW-0597">Phosphoprotein</keyword>
<evidence type="ECO:0000256" key="2">
    <source>
        <dbReference type="PROSITE-ProRule" id="PRU00169"/>
    </source>
</evidence>
<dbReference type="InterPro" id="IPR001789">
    <property type="entry name" value="Sig_transdc_resp-reg_receiver"/>
</dbReference>
<name>A0AAV3T357_9EURY</name>
<dbReference type="PANTHER" id="PTHR44591:SF23">
    <property type="entry name" value="CHEY SUBFAMILY"/>
    <property type="match status" value="1"/>
</dbReference>
<sequence>MIRTTSWGRSDGPTAGSNGSALRANPGVGGRTTGENPSSKDATDDRTRTDAGDGDARGDGAVLVVDDEQGFADAVALWLDDYEVVVAYDGDDALDAYTPDIDVVLLDRRMPTVPGDDVLRELRDRNADVRVAMLTASEIGVESADLPFDEYLQKPIDRDEVRDAVEALKRQHAYPEPVREYVSVLVRLSELESTHSRQRLVETDAYADLEARLDDVRPAAERAVEHLSDDEVEFLRAYVGDLERDSRIL</sequence>
<gene>
    <name evidence="5" type="ORF">GCM10009019_21020</name>
</gene>
<reference evidence="5 6" key="1">
    <citation type="journal article" date="2019" name="Int. J. Syst. Evol. Microbiol.">
        <title>The Global Catalogue of Microorganisms (GCM) 10K type strain sequencing project: providing services to taxonomists for standard genome sequencing and annotation.</title>
        <authorList>
            <consortium name="The Broad Institute Genomics Platform"/>
            <consortium name="The Broad Institute Genome Sequencing Center for Infectious Disease"/>
            <person name="Wu L."/>
            <person name="Ma J."/>
        </authorList>
    </citation>
    <scope>NUCLEOTIDE SEQUENCE [LARGE SCALE GENOMIC DNA]</scope>
    <source>
        <strain evidence="5 6">JCM 16327</strain>
    </source>
</reference>
<dbReference type="SUPFAM" id="SSF52172">
    <property type="entry name" value="CheY-like"/>
    <property type="match status" value="1"/>
</dbReference>
<dbReference type="GeneID" id="68573218"/>
<evidence type="ECO:0000313" key="6">
    <source>
        <dbReference type="Proteomes" id="UP001500194"/>
    </source>
</evidence>
<dbReference type="Pfam" id="PF00072">
    <property type="entry name" value="Response_reg"/>
    <property type="match status" value="1"/>
</dbReference>
<comment type="caution">
    <text evidence="5">The sequence shown here is derived from an EMBL/GenBank/DDBJ whole genome shotgun (WGS) entry which is preliminary data.</text>
</comment>
<dbReference type="GO" id="GO:0000160">
    <property type="term" value="P:phosphorelay signal transduction system"/>
    <property type="evidence" value="ECO:0007669"/>
    <property type="project" value="InterPro"/>
</dbReference>
<proteinExistence type="predicted"/>
<feature type="domain" description="Response regulatory" evidence="4">
    <location>
        <begin position="61"/>
        <end position="169"/>
    </location>
</feature>
<dbReference type="PROSITE" id="PS50110">
    <property type="entry name" value="RESPONSE_REGULATORY"/>
    <property type="match status" value="1"/>
</dbReference>
<dbReference type="InterPro" id="IPR013971">
    <property type="entry name" value="HalX_domain"/>
</dbReference>
<feature type="modified residue" description="4-aspartylphosphate" evidence="2">
    <location>
        <position position="107"/>
    </location>
</feature>
<dbReference type="Proteomes" id="UP001500194">
    <property type="component" value="Unassembled WGS sequence"/>
</dbReference>
<feature type="region of interest" description="Disordered" evidence="3">
    <location>
        <begin position="1"/>
        <end position="59"/>
    </location>
</feature>
<dbReference type="CDD" id="cd00156">
    <property type="entry name" value="REC"/>
    <property type="match status" value="1"/>
</dbReference>
<dbReference type="Pfam" id="PF08663">
    <property type="entry name" value="HalX"/>
    <property type="match status" value="1"/>
</dbReference>
<evidence type="ECO:0000259" key="4">
    <source>
        <dbReference type="PROSITE" id="PS50110"/>
    </source>
</evidence>
<dbReference type="RefSeq" id="WP_227259810.1">
    <property type="nucleotide sequence ID" value="NZ_BAAADU010000002.1"/>
</dbReference>